<feature type="domain" description="Nucleoporin Nup133/Nup155-like N-terminal" evidence="10">
    <location>
        <begin position="152"/>
        <end position="577"/>
    </location>
</feature>
<evidence type="ECO:0000256" key="5">
    <source>
        <dbReference type="ARBA" id="ARBA00022927"/>
    </source>
</evidence>
<dbReference type="Pfam" id="PF03177">
    <property type="entry name" value="Nucleoporin_C"/>
    <property type="match status" value="1"/>
</dbReference>
<dbReference type="GeneID" id="71993584"/>
<comment type="subcellular location">
    <subcellularLocation>
        <location evidence="1">Nucleus envelope</location>
    </subcellularLocation>
</comment>
<reference evidence="11" key="2">
    <citation type="journal article" date="2022" name="Microb. Genom.">
        <title>A chromosome-scale genome assembly of the tomato pathogen Cladosporium fulvum reveals a compartmentalized genome architecture and the presence of a dispensable chromosome.</title>
        <authorList>
            <person name="Zaccaron A.Z."/>
            <person name="Chen L.H."/>
            <person name="Samaras A."/>
            <person name="Stergiopoulos I."/>
        </authorList>
    </citation>
    <scope>NUCLEOTIDE SEQUENCE</scope>
    <source>
        <strain evidence="11">Race5_Kim</strain>
    </source>
</reference>
<dbReference type="GO" id="GO:0000972">
    <property type="term" value="P:transcription-dependent tethering of RNA polymerase II gene DNA at nuclear periphery"/>
    <property type="evidence" value="ECO:0007669"/>
    <property type="project" value="TreeGrafter"/>
</dbReference>
<dbReference type="Pfam" id="PF08801">
    <property type="entry name" value="Nucleoporin_N"/>
    <property type="match status" value="1"/>
</dbReference>
<name>A0A9Q8PKY2_PASFU</name>
<protein>
    <submittedName>
        <fullName evidence="11">Nucleoporin</fullName>
    </submittedName>
</protein>
<dbReference type="RefSeq" id="XP_047768697.1">
    <property type="nucleotide sequence ID" value="XM_047912854.1"/>
</dbReference>
<dbReference type="InterPro" id="IPR037624">
    <property type="entry name" value="Nup133-like"/>
</dbReference>
<proteinExistence type="inferred from homology"/>
<dbReference type="EMBL" id="CP090174">
    <property type="protein sequence ID" value="UJO24331.1"/>
    <property type="molecule type" value="Genomic_DNA"/>
</dbReference>
<evidence type="ECO:0000256" key="4">
    <source>
        <dbReference type="ARBA" id="ARBA00022816"/>
    </source>
</evidence>
<dbReference type="SUPFAM" id="SSF117289">
    <property type="entry name" value="Nucleoporin domain"/>
    <property type="match status" value="1"/>
</dbReference>
<keyword evidence="4" id="KW-0509">mRNA transport</keyword>
<organism evidence="11 12">
    <name type="scientific">Passalora fulva</name>
    <name type="common">Tomato leaf mold</name>
    <name type="synonym">Cladosporium fulvum</name>
    <dbReference type="NCBI Taxonomy" id="5499"/>
    <lineage>
        <taxon>Eukaryota</taxon>
        <taxon>Fungi</taxon>
        <taxon>Dikarya</taxon>
        <taxon>Ascomycota</taxon>
        <taxon>Pezizomycotina</taxon>
        <taxon>Dothideomycetes</taxon>
        <taxon>Dothideomycetidae</taxon>
        <taxon>Mycosphaerellales</taxon>
        <taxon>Mycosphaerellaceae</taxon>
        <taxon>Fulvia</taxon>
    </lineage>
</organism>
<reference evidence="11" key="1">
    <citation type="submission" date="2021-12" db="EMBL/GenBank/DDBJ databases">
        <authorList>
            <person name="Zaccaron A."/>
            <person name="Stergiopoulos I."/>
        </authorList>
    </citation>
    <scope>NUCLEOTIDE SEQUENCE</scope>
    <source>
        <strain evidence="11">Race5_Kim</strain>
    </source>
</reference>
<feature type="region of interest" description="Disordered" evidence="8">
    <location>
        <begin position="1"/>
        <end position="75"/>
    </location>
</feature>
<evidence type="ECO:0000256" key="1">
    <source>
        <dbReference type="ARBA" id="ARBA00004259"/>
    </source>
</evidence>
<gene>
    <name evidence="11" type="ORF">CLAFUR5_13706</name>
</gene>
<evidence type="ECO:0000313" key="12">
    <source>
        <dbReference type="Proteomes" id="UP000756132"/>
    </source>
</evidence>
<dbReference type="GO" id="GO:0031080">
    <property type="term" value="C:nuclear pore outer ring"/>
    <property type="evidence" value="ECO:0007669"/>
    <property type="project" value="TreeGrafter"/>
</dbReference>
<dbReference type="Gene3D" id="1.20.58.1380">
    <property type="match status" value="1"/>
</dbReference>
<feature type="region of interest" description="Disordered" evidence="8">
    <location>
        <begin position="107"/>
        <end position="126"/>
    </location>
</feature>
<sequence length="1422" mass="158730">MSNSQTPERGTERRNLRSTRSTASATAAANPRRRQRDSADGTQKPPAPKRRRHNKPNIDEETFEPPSQKDARDSTEHLPLLESFASQATTVEDDTMTNLVNGNIHLSAEGSVRGGSMTRATPSEHTTMTIRGRPKRVMRGDNATVLAQTSGYSVKLLPSTPRELRKEGVEYRGSLGTDNTALAVTRERAIIWDYTAHSAASNPRTFDMPFSCRAGDALPYGALVSHGLGSTTDLGLLLLSATTGKAVFYESIHRATSLGLFQDRKTGVEGSIGSLFSSETVVDLVSADHAGFVVVLSSGRITQVTLHDAQGKARIFSQFLKATESTSGSFFGSFSNLWSAGFRKDLAAVHTRQLNSRGQVQAVALTEQVEILVWDMDWAGRSDFRSSITCKEALVGDIRDLLIPELAGKAETIMALDFAILDKPTSVVGNEVATAGTEVPLGLLILLRAGTLDDHIYLVADVVLTGDIFEVSRLVQLKSYRHRGDARYQTKPKLTVPKPGHTAFVSFEDATVLFGLRDAVVDGPEAQLHMSYMEPDQYEEAIVLRTGKDIAIESAWDEGSRGSHASCLSFVKGAGLVRITGADVYALDMGWKLSAMTHIEQAVFFGAMQQDNIIDFSRRSDIQYSLEEVEEAALAISNQIVRAETKYTNVISTAPTSMEQHLAAKAQALKALAAHVRRNYAALSRSTMWRLLWNAERVAAAQQLWVAFEEHVTMMSEKGKRKATLLDEICDWFNNESHPEEPFTKRKELKDEEPVRKFFIGGLHRLEKLLQYTKVFLDELRKNDDWAQERVLRVVIQTNDVFLRGLRAAFIFRSENAAEYGILPELIDDGVVTDIVEYTDVPEFWTSTERLVSITGQVTTLSRSFASGAYENYEQTTATIEQLAREIADANPNLIELLCLQFKERINWRSSRPSQKDQVRAQQLLSEFESLRHEHFRSLANVGHAEDGMRLAEKYRDMHTLTDIVVGEDQYNEEQLQEAPEQSVKAIIYKTREDLNEKVKKFFDRYGSAWADAFFDKLFSGSSVGKKLEQAQARWQKSLATYLQSHPSRAKICWINDVTQESDFSHASSALAQAAEAQEGRLWAKKVELSMSKLALLAAKEAGESTNELSNGTSTAKDDPRNELAVVEVQERLYAHLYPEIVASLDRDAEVEICMQKFGNHVKDWPALRQLLENGLHATLNHIALSIEQLIDVLTLMDIVTSETEGNMQGTEFMLALIALDAAAPSMSSARLETLLQLIWKRCYIYDDWAKLKLSGKTKQSDSERGKELRATAPWQTLFHMLDTKFFDSTRHVDVRKPSECLGSACRREDISYRFDNEELLDPILHDLKIQDELLQSYVSDRHLDELMMQCDRDAKIALHAQEEGMVVRSQHERDFPLQGEDADLNGAGTNGHAKGANGNQPEYAEGFAQDATEVDGDVEME</sequence>
<dbReference type="Proteomes" id="UP000756132">
    <property type="component" value="Chromosome 12"/>
</dbReference>
<evidence type="ECO:0000256" key="6">
    <source>
        <dbReference type="ARBA" id="ARBA00023010"/>
    </source>
</evidence>
<evidence type="ECO:0000313" key="11">
    <source>
        <dbReference type="EMBL" id="UJO24331.1"/>
    </source>
</evidence>
<dbReference type="InterPro" id="IPR015943">
    <property type="entry name" value="WD40/YVTN_repeat-like_dom_sf"/>
</dbReference>
<dbReference type="OrthoDB" id="103454at2759"/>
<dbReference type="InterPro" id="IPR007187">
    <property type="entry name" value="Nucleoporin_Nup133/Nup155_C"/>
</dbReference>
<keyword evidence="6" id="KW-0811">Translocation</keyword>
<dbReference type="PANTHER" id="PTHR13405:SF11">
    <property type="entry name" value="NUCLEAR PORE COMPLEX PROTEIN NUP133"/>
    <property type="match status" value="1"/>
</dbReference>
<feature type="region of interest" description="Disordered" evidence="8">
    <location>
        <begin position="1378"/>
        <end position="1404"/>
    </location>
</feature>
<accession>A0A9Q8PKY2</accession>
<keyword evidence="12" id="KW-1185">Reference proteome</keyword>
<keyword evidence="5" id="KW-0653">Protein transport</keyword>
<dbReference type="GO" id="GO:0006606">
    <property type="term" value="P:protein import into nucleus"/>
    <property type="evidence" value="ECO:0007669"/>
    <property type="project" value="TreeGrafter"/>
</dbReference>
<dbReference type="GO" id="GO:0016973">
    <property type="term" value="P:poly(A)+ mRNA export from nucleus"/>
    <property type="evidence" value="ECO:0007669"/>
    <property type="project" value="TreeGrafter"/>
</dbReference>
<evidence type="ECO:0000256" key="3">
    <source>
        <dbReference type="ARBA" id="ARBA00022448"/>
    </source>
</evidence>
<feature type="compositionally biased region" description="Low complexity" evidence="8">
    <location>
        <begin position="18"/>
        <end position="30"/>
    </location>
</feature>
<dbReference type="GO" id="GO:0017056">
    <property type="term" value="F:structural constituent of nuclear pore"/>
    <property type="evidence" value="ECO:0007669"/>
    <property type="project" value="InterPro"/>
</dbReference>
<comment type="similarity">
    <text evidence="2">Belongs to the nucleoporin Nup133 family.</text>
</comment>
<dbReference type="Gene3D" id="2.130.10.10">
    <property type="entry name" value="YVTN repeat-like/Quinoprotein amine dehydrogenase"/>
    <property type="match status" value="1"/>
</dbReference>
<keyword evidence="3" id="KW-0813">Transport</keyword>
<dbReference type="InterPro" id="IPR014908">
    <property type="entry name" value="Nucleoporin_Nup133/Nup155_N"/>
</dbReference>
<keyword evidence="7" id="KW-0539">Nucleus</keyword>
<evidence type="ECO:0000256" key="2">
    <source>
        <dbReference type="ARBA" id="ARBA00005569"/>
    </source>
</evidence>
<evidence type="ECO:0000256" key="8">
    <source>
        <dbReference type="SAM" id="MobiDB-lite"/>
    </source>
</evidence>
<evidence type="ECO:0000259" key="9">
    <source>
        <dbReference type="Pfam" id="PF03177"/>
    </source>
</evidence>
<evidence type="ECO:0000256" key="7">
    <source>
        <dbReference type="ARBA" id="ARBA00023242"/>
    </source>
</evidence>
<dbReference type="KEGG" id="ffu:CLAFUR5_13706"/>
<feature type="domain" description="Nucleoporin Nup133/Nup155-like C-terminal" evidence="9">
    <location>
        <begin position="691"/>
        <end position="1348"/>
    </location>
</feature>
<evidence type="ECO:0000259" key="10">
    <source>
        <dbReference type="Pfam" id="PF08801"/>
    </source>
</evidence>
<dbReference type="PANTHER" id="PTHR13405">
    <property type="entry name" value="NUCLEAR PORE COMPLEX PROTEIN NUP133"/>
    <property type="match status" value="1"/>
</dbReference>